<evidence type="ECO:0000256" key="3">
    <source>
        <dbReference type="PROSITE-ProRule" id="PRU00175"/>
    </source>
</evidence>
<accession>B0XCX5</accession>
<reference evidence="7" key="2">
    <citation type="submission" date="2020-05" db="UniProtKB">
        <authorList>
            <consortium name="EnsemblMetazoa"/>
        </authorList>
    </citation>
    <scope>IDENTIFICATION</scope>
    <source>
        <strain evidence="7">JHB</strain>
    </source>
</reference>
<feature type="region of interest" description="Disordered" evidence="4">
    <location>
        <begin position="143"/>
        <end position="170"/>
    </location>
</feature>
<dbReference type="InterPro" id="IPR001841">
    <property type="entry name" value="Znf_RING"/>
</dbReference>
<feature type="domain" description="RING-type" evidence="5">
    <location>
        <begin position="44"/>
        <end position="83"/>
    </location>
</feature>
<gene>
    <name evidence="7" type="primary">6051000</name>
    <name evidence="6" type="ORF">CpipJ_CPIJ017096</name>
</gene>
<dbReference type="InParanoid" id="B0XCX5"/>
<dbReference type="GO" id="GO:0008270">
    <property type="term" value="F:zinc ion binding"/>
    <property type="evidence" value="ECO:0007669"/>
    <property type="project" value="UniProtKB-KW"/>
</dbReference>
<feature type="region of interest" description="Disordered" evidence="4">
    <location>
        <begin position="101"/>
        <end position="125"/>
    </location>
</feature>
<dbReference type="OrthoDB" id="9049620at2759"/>
<dbReference type="Pfam" id="PF13923">
    <property type="entry name" value="zf-C3HC4_2"/>
    <property type="match status" value="1"/>
</dbReference>
<feature type="compositionally biased region" description="Basic and acidic residues" evidence="4">
    <location>
        <begin position="148"/>
        <end position="158"/>
    </location>
</feature>
<dbReference type="SUPFAM" id="SSF57850">
    <property type="entry name" value="RING/U-box"/>
    <property type="match status" value="1"/>
</dbReference>
<name>B0XCX5_CULQU</name>
<dbReference type="VEuPathDB" id="VectorBase:CPIJ017096"/>
<dbReference type="eggNOG" id="ENOG502RWJJ">
    <property type="taxonomic scope" value="Eukaryota"/>
</dbReference>
<dbReference type="KEGG" id="cqu:CpipJ_CPIJ017096"/>
<evidence type="ECO:0000256" key="2">
    <source>
        <dbReference type="ARBA" id="ARBA00022833"/>
    </source>
</evidence>
<evidence type="ECO:0000313" key="6">
    <source>
        <dbReference type="EMBL" id="EDS45170.1"/>
    </source>
</evidence>
<dbReference type="EnsemblMetazoa" id="CPIJ017096-RA">
    <property type="protein sequence ID" value="CPIJ017096-PA"/>
    <property type="gene ID" value="CPIJ017096"/>
</dbReference>
<dbReference type="SMART" id="SM00184">
    <property type="entry name" value="RING"/>
    <property type="match status" value="1"/>
</dbReference>
<dbReference type="EMBL" id="DS232726">
    <property type="protein sequence ID" value="EDS45170.1"/>
    <property type="molecule type" value="Genomic_DNA"/>
</dbReference>
<dbReference type="HOGENOM" id="CLU_1410115_0_0_1"/>
<keyword evidence="2" id="KW-0862">Zinc</keyword>
<dbReference type="AlphaFoldDB" id="B0XCX5"/>
<reference evidence="6" key="1">
    <citation type="submission" date="2007-03" db="EMBL/GenBank/DDBJ databases">
        <title>Annotation of Culex pipiens quinquefasciatus.</title>
        <authorList>
            <consortium name="The Broad Institute Genome Sequencing Platform"/>
            <person name="Atkinson P.W."/>
            <person name="Hemingway J."/>
            <person name="Christensen B.M."/>
            <person name="Higgs S."/>
            <person name="Kodira C."/>
            <person name="Hannick L."/>
            <person name="Megy K."/>
            <person name="O'Leary S."/>
            <person name="Pearson M."/>
            <person name="Haas B.J."/>
            <person name="Mauceli E."/>
            <person name="Wortman J.R."/>
            <person name="Lee N.H."/>
            <person name="Guigo R."/>
            <person name="Stanke M."/>
            <person name="Alvarado L."/>
            <person name="Amedeo P."/>
            <person name="Antoine C.H."/>
            <person name="Arensburger P."/>
            <person name="Bidwell S.L."/>
            <person name="Crawford M."/>
            <person name="Camaro F."/>
            <person name="Devon K."/>
            <person name="Engels R."/>
            <person name="Hammond M."/>
            <person name="Howarth C."/>
            <person name="Koehrsen M."/>
            <person name="Lawson D."/>
            <person name="Montgomery P."/>
            <person name="Nene V."/>
            <person name="Nusbaum C."/>
            <person name="Puiu D."/>
            <person name="Romero-Severson J."/>
            <person name="Severson D.W."/>
            <person name="Shumway M."/>
            <person name="Sisk P."/>
            <person name="Stolte C."/>
            <person name="Zeng Q."/>
            <person name="Eisenstadt E."/>
            <person name="Fraser-Liggett C."/>
            <person name="Strausberg R."/>
            <person name="Galagan J."/>
            <person name="Birren B."/>
            <person name="Collins F.H."/>
        </authorList>
    </citation>
    <scope>NUCLEOTIDE SEQUENCE [LARGE SCALE GENOMIC DNA]</scope>
    <source>
        <strain evidence="6">JHB</strain>
    </source>
</reference>
<keyword evidence="8" id="KW-1185">Reference proteome</keyword>
<protein>
    <recommendedName>
        <fullName evidence="5">RING-type domain-containing protein</fullName>
    </recommendedName>
</protein>
<organism>
    <name type="scientific">Culex quinquefasciatus</name>
    <name type="common">Southern house mosquito</name>
    <name type="synonym">Culex pungens</name>
    <dbReference type="NCBI Taxonomy" id="7176"/>
    <lineage>
        <taxon>Eukaryota</taxon>
        <taxon>Metazoa</taxon>
        <taxon>Ecdysozoa</taxon>
        <taxon>Arthropoda</taxon>
        <taxon>Hexapoda</taxon>
        <taxon>Insecta</taxon>
        <taxon>Pterygota</taxon>
        <taxon>Neoptera</taxon>
        <taxon>Endopterygota</taxon>
        <taxon>Diptera</taxon>
        <taxon>Nematocera</taxon>
        <taxon>Culicoidea</taxon>
        <taxon>Culicidae</taxon>
        <taxon>Culicinae</taxon>
        <taxon>Culicini</taxon>
        <taxon>Culex</taxon>
        <taxon>Culex</taxon>
    </lineage>
</organism>
<keyword evidence="1 3" id="KW-0863">Zinc-finger</keyword>
<evidence type="ECO:0000259" key="5">
    <source>
        <dbReference type="PROSITE" id="PS50089"/>
    </source>
</evidence>
<dbReference type="Proteomes" id="UP000002320">
    <property type="component" value="Unassembled WGS sequence"/>
</dbReference>
<feature type="compositionally biased region" description="Polar residues" evidence="4">
    <location>
        <begin position="8"/>
        <end position="26"/>
    </location>
</feature>
<keyword evidence="1 3" id="KW-0479">Metal-binding</keyword>
<feature type="region of interest" description="Disordered" evidence="4">
    <location>
        <begin position="1"/>
        <end position="26"/>
    </location>
</feature>
<evidence type="ECO:0000313" key="7">
    <source>
        <dbReference type="EnsemblMetazoa" id="CPIJ017096-PA"/>
    </source>
</evidence>
<dbReference type="Gene3D" id="3.30.40.10">
    <property type="entry name" value="Zinc/RING finger domain, C3HC4 (zinc finger)"/>
    <property type="match status" value="1"/>
</dbReference>
<dbReference type="VEuPathDB" id="VectorBase:CQUJHB010138"/>
<dbReference type="InterPro" id="IPR013083">
    <property type="entry name" value="Znf_RING/FYVE/PHD"/>
</dbReference>
<feature type="compositionally biased region" description="Low complexity" evidence="4">
    <location>
        <begin position="159"/>
        <end position="170"/>
    </location>
</feature>
<evidence type="ECO:0000256" key="1">
    <source>
        <dbReference type="ARBA" id="ARBA00022771"/>
    </source>
</evidence>
<proteinExistence type="predicted"/>
<evidence type="ECO:0000256" key="4">
    <source>
        <dbReference type="SAM" id="MobiDB-lite"/>
    </source>
</evidence>
<evidence type="ECO:0000313" key="8">
    <source>
        <dbReference type="Proteomes" id="UP000002320"/>
    </source>
</evidence>
<sequence length="193" mass="21444">MEKRLSSERNLGASSNTSLAAPTSRYNLRNRGPAPFAKMAEQECPICFSSVYEAPVVLNCEHTICGPCTKKVLAKYKHCPICNTVLIRALFLNDTSYTRKLTKRNRSPVKPTTRSAGRAAKSELPSEFVRDGASGNVVERLARKRRLQNRDRTPERSEQQQQGQSAGSSQSLALCVTPLARPSDNKVMMRVVF</sequence>
<dbReference type="PROSITE" id="PS50089">
    <property type="entry name" value="ZF_RING_2"/>
    <property type="match status" value="1"/>
</dbReference>